<dbReference type="PANTHER" id="PTHR23028:SF53">
    <property type="entry name" value="ACYL_TRANSF_3 DOMAIN-CONTAINING PROTEIN"/>
    <property type="match status" value="1"/>
</dbReference>
<evidence type="ECO:0000313" key="5">
    <source>
        <dbReference type="EMBL" id="MCQ1949518.1"/>
    </source>
</evidence>
<keyword evidence="6" id="KW-1185">Reference proteome</keyword>
<dbReference type="Pfam" id="PF19040">
    <property type="entry name" value="SGNH"/>
    <property type="match status" value="1"/>
</dbReference>
<feature type="transmembrane region" description="Helical" evidence="2">
    <location>
        <begin position="369"/>
        <end position="390"/>
    </location>
</feature>
<feature type="transmembrane region" description="Helical" evidence="2">
    <location>
        <begin position="417"/>
        <end position="438"/>
    </location>
</feature>
<evidence type="ECO:0000259" key="3">
    <source>
        <dbReference type="Pfam" id="PF01757"/>
    </source>
</evidence>
<feature type="region of interest" description="Disordered" evidence="1">
    <location>
        <begin position="21"/>
        <end position="44"/>
    </location>
</feature>
<dbReference type="InterPro" id="IPR002656">
    <property type="entry name" value="Acyl_transf_3_dom"/>
</dbReference>
<evidence type="ECO:0000256" key="1">
    <source>
        <dbReference type="SAM" id="MobiDB-lite"/>
    </source>
</evidence>
<dbReference type="InterPro" id="IPR050879">
    <property type="entry name" value="Acyltransferase_3"/>
</dbReference>
<gene>
    <name evidence="5" type="ORF">NNX28_06180</name>
</gene>
<feature type="transmembrane region" description="Helical" evidence="2">
    <location>
        <begin position="242"/>
        <end position="263"/>
    </location>
</feature>
<sequence>MPTDSAGLSPDAVALADIRRSPRTSTDTRASRRGRRVLRSSGTHPGFRRDVQGLRALAVVLVLLYHVWPEALPGGFIGVDVFFVISGYLIVGSLVRELRSTSTIALAPFYARRIRRLLPAAATVVLSTLGATVLLFPEGRWQGVGRDAAAASLNVQNWNQAFSTTSYAGATAAVSPLQHYWSLSVEEQFYLVVPVLLLGAAAAVRAMGLRAGIPAAALAVICGISVLSFIHSVQFSMSAPDLAYFFTTTRIWELGLGGILALATAGRSVQLRLSIASGWAGIVLISAGAIGLSTAMPFPGWVALVPTAGAALCILAGRAADAAVPWISSVWWQSLRPVTYLGDISYSLYLWHWPVTVFTVHILGHGPDLVAGAAIISTSVLLAALSTRFIEKPFRRFQGKAGSVGRHGAERVTHRPVYALAAVLIAVPVAVAAVPYGVVQQKINNLTKEYDSGSYPGATAFDSSNPAAVPEGQPLRPAPAAAMADMPSLDEACTVYDPAETPYAECMFGDPGGAKAIVLVGDSHAAQFMAPLDAIARDGGYRLYVLTRNGCPFNAEPLHSDTYTYALCPSQNLETVKDILEIEPELVVTSAMRPASYDHALGWTWDSPRSAVDGYLEVLEPLEQAGIHIGVIADIPYPTFSVPDCVLEKDSIDDCNVQRPDAIGATDPLVEAAMRLNNSRQVDLTDYFCDDQRCPAVVGNVLAYRDNHITNTFARTLVLPLRKGLGF</sequence>
<feature type="transmembrane region" description="Helical" evidence="2">
    <location>
        <begin position="188"/>
        <end position="204"/>
    </location>
</feature>
<comment type="caution">
    <text evidence="5">The sequence shown here is derived from an EMBL/GenBank/DDBJ whole genome shotgun (WGS) entry which is preliminary data.</text>
</comment>
<keyword evidence="2" id="KW-0812">Transmembrane</keyword>
<dbReference type="GO" id="GO:0016746">
    <property type="term" value="F:acyltransferase activity"/>
    <property type="evidence" value="ECO:0007669"/>
    <property type="project" value="UniProtKB-KW"/>
</dbReference>
<evidence type="ECO:0000256" key="2">
    <source>
        <dbReference type="SAM" id="Phobius"/>
    </source>
</evidence>
<accession>A0ABT1NP57</accession>
<dbReference type="InterPro" id="IPR043968">
    <property type="entry name" value="SGNH"/>
</dbReference>
<feature type="domain" description="SGNH" evidence="4">
    <location>
        <begin position="503"/>
        <end position="717"/>
    </location>
</feature>
<feature type="transmembrane region" description="Helical" evidence="2">
    <location>
        <begin position="116"/>
        <end position="136"/>
    </location>
</feature>
<feature type="transmembrane region" description="Helical" evidence="2">
    <location>
        <begin position="275"/>
        <end position="292"/>
    </location>
</feature>
<feature type="transmembrane region" description="Helical" evidence="2">
    <location>
        <begin position="74"/>
        <end position="95"/>
    </location>
</feature>
<protein>
    <submittedName>
        <fullName evidence="5">Acyltransferase</fullName>
    </submittedName>
</protein>
<keyword evidence="5" id="KW-0808">Transferase</keyword>
<keyword evidence="5" id="KW-0012">Acyltransferase</keyword>
<organism evidence="5 6">
    <name type="scientific">Arthrobacter jinronghuae</name>
    <dbReference type="NCBI Taxonomy" id="2964609"/>
    <lineage>
        <taxon>Bacteria</taxon>
        <taxon>Bacillati</taxon>
        <taxon>Actinomycetota</taxon>
        <taxon>Actinomycetes</taxon>
        <taxon>Micrococcales</taxon>
        <taxon>Micrococcaceae</taxon>
        <taxon>Arthrobacter</taxon>
    </lineage>
</organism>
<feature type="domain" description="Acyltransferase 3" evidence="3">
    <location>
        <begin position="51"/>
        <end position="385"/>
    </location>
</feature>
<dbReference type="EMBL" id="JANFLP010000006">
    <property type="protein sequence ID" value="MCQ1949518.1"/>
    <property type="molecule type" value="Genomic_DNA"/>
</dbReference>
<feature type="transmembrane region" description="Helical" evidence="2">
    <location>
        <begin position="211"/>
        <end position="230"/>
    </location>
</feature>
<keyword evidence="2" id="KW-0472">Membrane</keyword>
<proteinExistence type="predicted"/>
<evidence type="ECO:0000259" key="4">
    <source>
        <dbReference type="Pfam" id="PF19040"/>
    </source>
</evidence>
<dbReference type="RefSeq" id="WP_255865156.1">
    <property type="nucleotide sequence ID" value="NZ_CP104263.1"/>
</dbReference>
<name>A0ABT1NP57_9MICC</name>
<dbReference type="Pfam" id="PF01757">
    <property type="entry name" value="Acyl_transf_3"/>
    <property type="match status" value="1"/>
</dbReference>
<evidence type="ECO:0000313" key="6">
    <source>
        <dbReference type="Proteomes" id="UP001206924"/>
    </source>
</evidence>
<reference evidence="5 6" key="1">
    <citation type="submission" date="2022-07" db="EMBL/GenBank/DDBJ databases">
        <title>Novel species in genus Arthrobacter.</title>
        <authorList>
            <person name="Liu Y."/>
        </authorList>
    </citation>
    <scope>NUCLEOTIDE SEQUENCE [LARGE SCALE GENOMIC DNA]</scope>
    <source>
        <strain evidence="6">zg-Y859</strain>
    </source>
</reference>
<dbReference type="PANTHER" id="PTHR23028">
    <property type="entry name" value="ACETYLTRANSFERASE"/>
    <property type="match status" value="1"/>
</dbReference>
<keyword evidence="2" id="KW-1133">Transmembrane helix</keyword>
<dbReference type="Proteomes" id="UP001206924">
    <property type="component" value="Unassembled WGS sequence"/>
</dbReference>